<keyword evidence="2" id="KW-1133">Transmembrane helix</keyword>
<feature type="transmembrane region" description="Helical" evidence="2">
    <location>
        <begin position="21"/>
        <end position="46"/>
    </location>
</feature>
<name>A0A0G1CEB2_9BACT</name>
<evidence type="ECO:0000256" key="2">
    <source>
        <dbReference type="SAM" id="Phobius"/>
    </source>
</evidence>
<keyword evidence="2" id="KW-0812">Transmembrane</keyword>
<dbReference type="PANTHER" id="PTHR21666">
    <property type="entry name" value="PEPTIDASE-RELATED"/>
    <property type="match status" value="1"/>
</dbReference>
<dbReference type="CDD" id="cd12797">
    <property type="entry name" value="M23_peptidase"/>
    <property type="match status" value="1"/>
</dbReference>
<evidence type="ECO:0000259" key="3">
    <source>
        <dbReference type="Pfam" id="PF01551"/>
    </source>
</evidence>
<dbReference type="InterPro" id="IPR011055">
    <property type="entry name" value="Dup_hybrid_motif"/>
</dbReference>
<organism evidence="4 5">
    <name type="scientific">Candidatus Magasanikbacteria bacterium GW2011_GWA2_42_32</name>
    <dbReference type="NCBI Taxonomy" id="1619039"/>
    <lineage>
        <taxon>Bacteria</taxon>
        <taxon>Candidatus Magasanikiibacteriota</taxon>
    </lineage>
</organism>
<feature type="domain" description="M23ase beta-sheet core" evidence="3">
    <location>
        <begin position="119"/>
        <end position="237"/>
    </location>
</feature>
<dbReference type="Pfam" id="PF01551">
    <property type="entry name" value="Peptidase_M23"/>
    <property type="match status" value="1"/>
</dbReference>
<dbReference type="InterPro" id="IPR016047">
    <property type="entry name" value="M23ase_b-sheet_dom"/>
</dbReference>
<dbReference type="EMBL" id="LCDO01000004">
    <property type="protein sequence ID" value="KKS57026.1"/>
    <property type="molecule type" value="Genomic_DNA"/>
</dbReference>
<sequence>MGVAYLIQLIYSQRHKLKNCCILLLIFFLGFGFFIYLLISVAFAVIQGTGRVSDTDQQNLATFSEFQSFNYKTIAGDTWYTFAHPYAFPTLGVLTQGVILDSSAVVGLRHVAWDIADRVSRQTEVRAFADGTVIAVKDNMLINTTRRWKFCDESDNGICWYVVTKPADVQYGCGNEIDIQNADSLQTQYCHLAELPSFQTGESVTVGEVIGYQGSTGWATGKHLHFALWRGGQPIDPSYAFQQTSLENWGDDN</sequence>
<dbReference type="PANTHER" id="PTHR21666:SF289">
    <property type="entry name" value="L-ALA--D-GLU ENDOPEPTIDASE"/>
    <property type="match status" value="1"/>
</dbReference>
<comment type="caution">
    <text evidence="4">The sequence shown here is derived from an EMBL/GenBank/DDBJ whole genome shotgun (WGS) entry which is preliminary data.</text>
</comment>
<dbReference type="SUPFAM" id="SSF51261">
    <property type="entry name" value="Duplicated hybrid motif"/>
    <property type="match status" value="1"/>
</dbReference>
<dbReference type="Gene3D" id="2.70.70.10">
    <property type="entry name" value="Glucose Permease (Domain IIA)"/>
    <property type="match status" value="1"/>
</dbReference>
<dbReference type="AlphaFoldDB" id="A0A0G1CEB2"/>
<evidence type="ECO:0000313" key="5">
    <source>
        <dbReference type="Proteomes" id="UP000034837"/>
    </source>
</evidence>
<evidence type="ECO:0000313" key="4">
    <source>
        <dbReference type="EMBL" id="KKS57026.1"/>
    </source>
</evidence>
<protein>
    <submittedName>
        <fullName evidence="4">Membrane protein</fullName>
    </submittedName>
</protein>
<gene>
    <name evidence="4" type="ORF">UV20_C0004G0122</name>
</gene>
<keyword evidence="1" id="KW-0732">Signal</keyword>
<accession>A0A0G1CEB2</accession>
<proteinExistence type="predicted"/>
<keyword evidence="2" id="KW-0472">Membrane</keyword>
<dbReference type="InterPro" id="IPR050570">
    <property type="entry name" value="Cell_wall_metabolism_enzyme"/>
</dbReference>
<dbReference type="Proteomes" id="UP000034837">
    <property type="component" value="Unassembled WGS sequence"/>
</dbReference>
<reference evidence="4 5" key="1">
    <citation type="journal article" date="2015" name="Nature">
        <title>rRNA introns, odd ribosomes, and small enigmatic genomes across a large radiation of phyla.</title>
        <authorList>
            <person name="Brown C.T."/>
            <person name="Hug L.A."/>
            <person name="Thomas B.C."/>
            <person name="Sharon I."/>
            <person name="Castelle C.J."/>
            <person name="Singh A."/>
            <person name="Wilkins M.J."/>
            <person name="Williams K.H."/>
            <person name="Banfield J.F."/>
        </authorList>
    </citation>
    <scope>NUCLEOTIDE SEQUENCE [LARGE SCALE GENOMIC DNA]</scope>
</reference>
<dbReference type="GO" id="GO:0004222">
    <property type="term" value="F:metalloendopeptidase activity"/>
    <property type="evidence" value="ECO:0007669"/>
    <property type="project" value="TreeGrafter"/>
</dbReference>
<evidence type="ECO:0000256" key="1">
    <source>
        <dbReference type="ARBA" id="ARBA00022729"/>
    </source>
</evidence>